<proteinExistence type="predicted"/>
<feature type="compositionally biased region" description="Polar residues" evidence="1">
    <location>
        <begin position="1"/>
        <end position="12"/>
    </location>
</feature>
<sequence length="121" mass="13064">MAQTTQTGTAPESNCDRPDCKGQNAAPTPFTLGKSTHIGVPRNPPHTMIFQSLQGTVPMFQAGMHPAMLRYQGTYPEGCTIGGLMVVEEAGVRGHVGRALREAVTLARLTETTPHVNDRRH</sequence>
<dbReference type="AlphaFoldDB" id="A0A0G4P5M6"/>
<dbReference type="InterPro" id="IPR008927">
    <property type="entry name" value="6-PGluconate_DH-like_C_sf"/>
</dbReference>
<accession>A0A0G4P5M6</accession>
<dbReference type="InterPro" id="IPR029036">
    <property type="entry name" value="P5CR_dimer"/>
</dbReference>
<reference evidence="3 4" key="1">
    <citation type="journal article" date="2014" name="Nat. Commun.">
        <title>Multiple recent horizontal transfers of a large genomic region in cheese making fungi.</title>
        <authorList>
            <person name="Cheeseman K."/>
            <person name="Ropars J."/>
            <person name="Renault P."/>
            <person name="Dupont J."/>
            <person name="Gouzy J."/>
            <person name="Branca A."/>
            <person name="Abraham A.L."/>
            <person name="Ceppi M."/>
            <person name="Conseiller E."/>
            <person name="Debuchy R."/>
            <person name="Malagnac F."/>
            <person name="Goarin A."/>
            <person name="Silar P."/>
            <person name="Lacoste S."/>
            <person name="Sallet E."/>
            <person name="Bensimon A."/>
            <person name="Giraud T."/>
            <person name="Brygoo Y."/>
        </authorList>
    </citation>
    <scope>NUCLEOTIDE SEQUENCE [LARGE SCALE GENOMIC DNA]</scope>
    <source>
        <strain evidence="4">FM 013</strain>
    </source>
</reference>
<gene>
    <name evidence="3" type="ORF">PCAMFM013_S006g000153</name>
</gene>
<evidence type="ECO:0000313" key="4">
    <source>
        <dbReference type="Proteomes" id="UP000053732"/>
    </source>
</evidence>
<dbReference type="STRING" id="1429867.A0A0G4P5M6"/>
<keyword evidence="4" id="KW-1185">Reference proteome</keyword>
<name>A0A0G4P5M6_PENC3</name>
<organism evidence="3 4">
    <name type="scientific">Penicillium camemberti (strain FM 013)</name>
    <dbReference type="NCBI Taxonomy" id="1429867"/>
    <lineage>
        <taxon>Eukaryota</taxon>
        <taxon>Fungi</taxon>
        <taxon>Dikarya</taxon>
        <taxon>Ascomycota</taxon>
        <taxon>Pezizomycotina</taxon>
        <taxon>Eurotiomycetes</taxon>
        <taxon>Eurotiomycetidae</taxon>
        <taxon>Eurotiales</taxon>
        <taxon>Aspergillaceae</taxon>
        <taxon>Penicillium</taxon>
    </lineage>
</organism>
<dbReference type="SUPFAM" id="SSF48179">
    <property type="entry name" value="6-phosphogluconate dehydrogenase C-terminal domain-like"/>
    <property type="match status" value="1"/>
</dbReference>
<evidence type="ECO:0000313" key="3">
    <source>
        <dbReference type="EMBL" id="CRL21613.1"/>
    </source>
</evidence>
<dbReference type="Proteomes" id="UP000053732">
    <property type="component" value="Unassembled WGS sequence"/>
</dbReference>
<evidence type="ECO:0000256" key="1">
    <source>
        <dbReference type="SAM" id="MobiDB-lite"/>
    </source>
</evidence>
<feature type="region of interest" description="Disordered" evidence="1">
    <location>
        <begin position="1"/>
        <end position="43"/>
    </location>
</feature>
<dbReference type="Gene3D" id="1.10.3730.10">
    <property type="entry name" value="ProC C-terminal domain-like"/>
    <property type="match status" value="1"/>
</dbReference>
<evidence type="ECO:0000259" key="2">
    <source>
        <dbReference type="Pfam" id="PF14748"/>
    </source>
</evidence>
<protein>
    <submittedName>
        <fullName evidence="3">Delta 1-pyrroline-5-carboxylate reductase</fullName>
    </submittedName>
</protein>
<dbReference type="EMBL" id="HG793139">
    <property type="protein sequence ID" value="CRL21613.1"/>
    <property type="molecule type" value="Genomic_DNA"/>
</dbReference>
<feature type="domain" description="Pyrroline-5-carboxylate reductase dimerisation" evidence="2">
    <location>
        <begin position="37"/>
        <end position="106"/>
    </location>
</feature>
<dbReference type="Pfam" id="PF14748">
    <property type="entry name" value="P5CR_dimer"/>
    <property type="match status" value="1"/>
</dbReference>